<dbReference type="AlphaFoldDB" id="A0A7S8CED7"/>
<dbReference type="Pfam" id="PF17783">
    <property type="entry name" value="WHD_CvfB"/>
    <property type="match status" value="1"/>
</dbReference>
<dbReference type="InterPro" id="IPR012340">
    <property type="entry name" value="NA-bd_OB-fold"/>
</dbReference>
<dbReference type="InterPro" id="IPR003029">
    <property type="entry name" value="S1_domain"/>
</dbReference>
<name>A0A7S8CED7_9BACI</name>
<keyword evidence="4" id="KW-1185">Reference proteome</keyword>
<dbReference type="GO" id="GO:0003676">
    <property type="term" value="F:nucleic acid binding"/>
    <property type="evidence" value="ECO:0007669"/>
    <property type="project" value="InterPro"/>
</dbReference>
<dbReference type="InterPro" id="IPR048588">
    <property type="entry name" value="CvfB_S1_2nd"/>
</dbReference>
<dbReference type="Proteomes" id="UP000593626">
    <property type="component" value="Chromosome"/>
</dbReference>
<dbReference type="PANTHER" id="PTHR37296">
    <property type="entry name" value="CONSERVED VIRULENCE FACTOR B"/>
    <property type="match status" value="1"/>
</dbReference>
<organism evidence="3 4">
    <name type="scientific">Mangrovibacillus cuniculi</name>
    <dbReference type="NCBI Taxonomy" id="2593652"/>
    <lineage>
        <taxon>Bacteria</taxon>
        <taxon>Bacillati</taxon>
        <taxon>Bacillota</taxon>
        <taxon>Bacilli</taxon>
        <taxon>Bacillales</taxon>
        <taxon>Bacillaceae</taxon>
        <taxon>Mangrovibacillus</taxon>
    </lineage>
</organism>
<dbReference type="EMBL" id="CP049742">
    <property type="protein sequence ID" value="QPC48374.1"/>
    <property type="molecule type" value="Genomic_DNA"/>
</dbReference>
<accession>A0A7S8CED7</accession>
<dbReference type="InterPro" id="IPR014464">
    <property type="entry name" value="CvfB_fam"/>
</dbReference>
<dbReference type="InterPro" id="IPR039566">
    <property type="entry name" value="CvfB_S1_st"/>
</dbReference>
<dbReference type="PANTHER" id="PTHR37296:SF1">
    <property type="entry name" value="CONSERVED VIRULENCE FACTOR B"/>
    <property type="match status" value="1"/>
</dbReference>
<dbReference type="InterPro" id="IPR036388">
    <property type="entry name" value="WH-like_DNA-bd_sf"/>
</dbReference>
<evidence type="ECO:0000256" key="1">
    <source>
        <dbReference type="PIRNR" id="PIRNR012524"/>
    </source>
</evidence>
<dbReference type="KEGG" id="mcui:G8O30_05945"/>
<dbReference type="Pfam" id="PF21191">
    <property type="entry name" value="CvfB_1st"/>
    <property type="match status" value="1"/>
</dbReference>
<proteinExistence type="inferred from homology"/>
<dbReference type="SUPFAM" id="SSF50249">
    <property type="entry name" value="Nucleic acid-binding proteins"/>
    <property type="match status" value="1"/>
</dbReference>
<dbReference type="Gene3D" id="2.40.50.140">
    <property type="entry name" value="Nucleic acid-binding proteins"/>
    <property type="match status" value="2"/>
</dbReference>
<comment type="similarity">
    <text evidence="1">Belongs to the CvfB family.</text>
</comment>
<dbReference type="SMART" id="SM00316">
    <property type="entry name" value="S1"/>
    <property type="match status" value="2"/>
</dbReference>
<dbReference type="InterPro" id="IPR048587">
    <property type="entry name" value="CvfB_S1_3rd"/>
</dbReference>
<feature type="domain" description="S1 motif" evidence="2">
    <location>
        <begin position="154"/>
        <end position="214"/>
    </location>
</feature>
<feature type="domain" description="S1 motif" evidence="2">
    <location>
        <begin position="4"/>
        <end position="65"/>
    </location>
</feature>
<protein>
    <recommendedName>
        <fullName evidence="2">S1 motif domain-containing protein</fullName>
    </recommendedName>
</protein>
<sequence length="289" mass="33024">MMIEIGKVCTLFVAREVDFGVFLEDDRGESVLLHNNEMTEEVFVDDEVDVFVYLDKEGRLTATMKLPKVQKGRYGWVDVVAEHGEHGVFVNIGLLKDVLVSNDDLPAWHSVWPEAGDRLFVSLKEDQMGRLLAKVATENIVASIARKAPKSMYNQKFVGTVYRCQKVGTYLISDEGYKAFVHYSERQEEPRLGQKVEGRVIDVKDDGTLNVSFLPRKEVKMDDDAEQIYSYLLQRGGQMPYTDKSTPEDIQDRFQLSKASFKRALGRLMKEGKIEQKDGWTRVKENVNN</sequence>
<dbReference type="Gene3D" id="1.10.10.10">
    <property type="entry name" value="Winged helix-like DNA-binding domain superfamily/Winged helix DNA-binding domain"/>
    <property type="match status" value="1"/>
</dbReference>
<dbReference type="PIRSF" id="PIRSF012524">
    <property type="entry name" value="YitL_S1"/>
    <property type="match status" value="1"/>
</dbReference>
<dbReference type="Pfam" id="PF13509">
    <property type="entry name" value="S1_2"/>
    <property type="match status" value="1"/>
</dbReference>
<evidence type="ECO:0000259" key="2">
    <source>
        <dbReference type="SMART" id="SM00316"/>
    </source>
</evidence>
<reference evidence="3 4" key="1">
    <citation type="submission" date="2019-07" db="EMBL/GenBank/DDBJ databases">
        <title>Genome sequence of 2 isolates from Red Sea Mangroves.</title>
        <authorList>
            <person name="Sefrji F."/>
            <person name="Michoud G."/>
            <person name="Merlino G."/>
            <person name="Daffonchio D."/>
        </authorList>
    </citation>
    <scope>NUCLEOTIDE SEQUENCE [LARGE SCALE GENOMIC DNA]</scope>
    <source>
        <strain evidence="3 4">R1DC41</strain>
    </source>
</reference>
<evidence type="ECO:0000313" key="4">
    <source>
        <dbReference type="Proteomes" id="UP000593626"/>
    </source>
</evidence>
<dbReference type="InterPro" id="IPR040764">
    <property type="entry name" value="CvfB_WH"/>
</dbReference>
<dbReference type="Pfam" id="PF21543">
    <property type="entry name" value="CvfB_2nd"/>
    <property type="match status" value="1"/>
</dbReference>
<evidence type="ECO:0000313" key="3">
    <source>
        <dbReference type="EMBL" id="QPC48374.1"/>
    </source>
</evidence>
<gene>
    <name evidence="3" type="ORF">G8O30_05945</name>
</gene>